<proteinExistence type="predicted"/>
<dbReference type="Proteomes" id="UP000198972">
    <property type="component" value="Unassembled WGS sequence"/>
</dbReference>
<sequence length="103" mass="12169">MEIVSEENFKMLSDRLQDEQKKLRDELAAIKKRSEEFEKTEENIQSFVTLIKSMKHVEELDRPIVQALIERIEIGESRTDADGERNQQIDIVTNSSVRWTFEQ</sequence>
<dbReference type="Pfam" id="PF14287">
    <property type="entry name" value="DUF4368"/>
    <property type="match status" value="1"/>
</dbReference>
<dbReference type="OrthoDB" id="9811097at2"/>
<dbReference type="RefSeq" id="WP_091235705.1">
    <property type="nucleotide sequence ID" value="NZ_FNBG01000038.1"/>
</dbReference>
<keyword evidence="1" id="KW-0175">Coiled coil</keyword>
<evidence type="ECO:0000259" key="2">
    <source>
        <dbReference type="Pfam" id="PF14287"/>
    </source>
</evidence>
<keyword evidence="4" id="KW-1185">Reference proteome</keyword>
<accession>A0A1G7TMX8</accession>
<gene>
    <name evidence="3" type="ORF">SAMN04488542_13824</name>
</gene>
<organism evidence="3 4">
    <name type="scientific">Fontibacillus panacisegetis</name>
    <dbReference type="NCBI Taxonomy" id="670482"/>
    <lineage>
        <taxon>Bacteria</taxon>
        <taxon>Bacillati</taxon>
        <taxon>Bacillota</taxon>
        <taxon>Bacilli</taxon>
        <taxon>Bacillales</taxon>
        <taxon>Paenibacillaceae</taxon>
        <taxon>Fontibacillus</taxon>
    </lineage>
</organism>
<feature type="coiled-coil region" evidence="1">
    <location>
        <begin position="13"/>
        <end position="40"/>
    </location>
</feature>
<dbReference type="EMBL" id="FNBG01000038">
    <property type="protein sequence ID" value="SDG36551.1"/>
    <property type="molecule type" value="Genomic_DNA"/>
</dbReference>
<evidence type="ECO:0000313" key="3">
    <source>
        <dbReference type="EMBL" id="SDG36551.1"/>
    </source>
</evidence>
<reference evidence="3 4" key="1">
    <citation type="submission" date="2016-10" db="EMBL/GenBank/DDBJ databases">
        <authorList>
            <person name="de Groot N.N."/>
        </authorList>
    </citation>
    <scope>NUCLEOTIDE SEQUENCE [LARGE SCALE GENOMIC DNA]</scope>
    <source>
        <strain evidence="3 4">DSM 28129</strain>
    </source>
</reference>
<evidence type="ECO:0000313" key="4">
    <source>
        <dbReference type="Proteomes" id="UP000198972"/>
    </source>
</evidence>
<dbReference type="InterPro" id="IPR025378">
    <property type="entry name" value="DUF4368"/>
</dbReference>
<evidence type="ECO:0000256" key="1">
    <source>
        <dbReference type="SAM" id="Coils"/>
    </source>
</evidence>
<feature type="domain" description="DUF4368" evidence="2">
    <location>
        <begin position="35"/>
        <end position="92"/>
    </location>
</feature>
<name>A0A1G7TMX8_9BACL</name>
<dbReference type="AlphaFoldDB" id="A0A1G7TMX8"/>
<protein>
    <recommendedName>
        <fullName evidence="2">DUF4368 domain-containing protein</fullName>
    </recommendedName>
</protein>